<protein>
    <submittedName>
        <fullName evidence="1">Uncharacterized protein</fullName>
    </submittedName>
</protein>
<accession>A0A2P2PIU9</accession>
<name>A0A2P2PIU9_RHIMU</name>
<evidence type="ECO:0000313" key="1">
    <source>
        <dbReference type="EMBL" id="MBX54700.1"/>
    </source>
</evidence>
<organism evidence="1">
    <name type="scientific">Rhizophora mucronata</name>
    <name type="common">Asiatic mangrove</name>
    <dbReference type="NCBI Taxonomy" id="61149"/>
    <lineage>
        <taxon>Eukaryota</taxon>
        <taxon>Viridiplantae</taxon>
        <taxon>Streptophyta</taxon>
        <taxon>Embryophyta</taxon>
        <taxon>Tracheophyta</taxon>
        <taxon>Spermatophyta</taxon>
        <taxon>Magnoliopsida</taxon>
        <taxon>eudicotyledons</taxon>
        <taxon>Gunneridae</taxon>
        <taxon>Pentapetalae</taxon>
        <taxon>rosids</taxon>
        <taxon>fabids</taxon>
        <taxon>Malpighiales</taxon>
        <taxon>Rhizophoraceae</taxon>
        <taxon>Rhizophora</taxon>
    </lineage>
</organism>
<reference evidence="1" key="1">
    <citation type="submission" date="2018-02" db="EMBL/GenBank/DDBJ databases">
        <title>Rhizophora mucronata_Transcriptome.</title>
        <authorList>
            <person name="Meera S.P."/>
            <person name="Sreeshan A."/>
            <person name="Augustine A."/>
        </authorList>
    </citation>
    <scope>NUCLEOTIDE SEQUENCE</scope>
    <source>
        <tissue evidence="1">Leaf</tissue>
    </source>
</reference>
<dbReference type="EMBL" id="GGEC01074216">
    <property type="protein sequence ID" value="MBX54700.1"/>
    <property type="molecule type" value="Transcribed_RNA"/>
</dbReference>
<dbReference type="AlphaFoldDB" id="A0A2P2PIU9"/>
<proteinExistence type="predicted"/>
<sequence length="41" mass="4662">MNFTESLSLDGIPTDTIFYKIFGKAIELSYRKLNSNQVYGS</sequence>